<dbReference type="SUPFAM" id="SSF55961">
    <property type="entry name" value="Bet v1-like"/>
    <property type="match status" value="1"/>
</dbReference>
<dbReference type="AlphaFoldDB" id="T0FF85"/>
<gene>
    <name evidence="1" type="ORF">LEP1GSC050_0477</name>
</gene>
<dbReference type="Gene3D" id="3.30.530.20">
    <property type="match status" value="1"/>
</dbReference>
<accession>T0FF85</accession>
<dbReference type="EMBL" id="AHMO02000007">
    <property type="protein sequence ID" value="EQA46272.1"/>
    <property type="molecule type" value="Genomic_DNA"/>
</dbReference>
<organism evidence="1 2">
    <name type="scientific">Leptospira broomii serovar Hurstbridge str. 5399</name>
    <dbReference type="NCBI Taxonomy" id="1049789"/>
    <lineage>
        <taxon>Bacteria</taxon>
        <taxon>Pseudomonadati</taxon>
        <taxon>Spirochaetota</taxon>
        <taxon>Spirochaetia</taxon>
        <taxon>Leptospirales</taxon>
        <taxon>Leptospiraceae</taxon>
        <taxon>Leptospira</taxon>
    </lineage>
</organism>
<dbReference type="InterPro" id="IPR023393">
    <property type="entry name" value="START-like_dom_sf"/>
</dbReference>
<reference evidence="1" key="1">
    <citation type="submission" date="2013-05" db="EMBL/GenBank/DDBJ databases">
        <authorList>
            <person name="Harkins D.M."/>
            <person name="Durkin A.S."/>
            <person name="Brinkac L.M."/>
            <person name="Haft D.H."/>
            <person name="Selengut J.D."/>
            <person name="Sanka R."/>
            <person name="DePew J."/>
            <person name="Purushe J."/>
            <person name="Hartskeerl R.A."/>
            <person name="Ahmed A."/>
            <person name="van der Linden H."/>
            <person name="Goris M.G.A."/>
            <person name="Vinetz J.M."/>
            <person name="Sutton G.G."/>
            <person name="Nierman W.C."/>
            <person name="Fouts D.E."/>
        </authorList>
    </citation>
    <scope>NUCLEOTIDE SEQUENCE [LARGE SCALE GENOMIC DNA]</scope>
    <source>
        <strain evidence="1">5399</strain>
    </source>
</reference>
<name>T0FF85_9LEPT</name>
<dbReference type="RefSeq" id="WP_010568276.1">
    <property type="nucleotide sequence ID" value="NZ_AHMO02000007.1"/>
</dbReference>
<proteinExistence type="predicted"/>
<evidence type="ECO:0008006" key="3">
    <source>
        <dbReference type="Google" id="ProtNLM"/>
    </source>
</evidence>
<evidence type="ECO:0000313" key="1">
    <source>
        <dbReference type="EMBL" id="EQA46272.1"/>
    </source>
</evidence>
<evidence type="ECO:0000313" key="2">
    <source>
        <dbReference type="Proteomes" id="UP000015454"/>
    </source>
</evidence>
<comment type="caution">
    <text evidence="1">The sequence shown here is derived from an EMBL/GenBank/DDBJ whole genome shotgun (WGS) entry which is preliminary data.</text>
</comment>
<keyword evidence="2" id="KW-1185">Reference proteome</keyword>
<dbReference type="STRING" id="1049789.LEP1GSC050_0477"/>
<protein>
    <recommendedName>
        <fullName evidence="3">Polyketide cyclase/dehydrase and lipid transport</fullName>
    </recommendedName>
</protein>
<dbReference type="OrthoDB" id="880456at2"/>
<dbReference type="Proteomes" id="UP000015454">
    <property type="component" value="Unassembled WGS sequence"/>
</dbReference>
<sequence length="140" mass="16107">MSDISEVRHLSISVNLPKQIVYDFLSEPRNFPEWASGLCKSISPGGEGEWLIEAPEGNLRARFTDRNIHGVLDHYVILESGNEIYIPMRLISNGSGCELILTLFRLADMTPEKFKEDQDWVLKDLHTMRTLLEKKFSERD</sequence>